<reference evidence="3" key="1">
    <citation type="submission" date="2016-10" db="EMBL/GenBank/DDBJ databases">
        <authorList>
            <person name="Varghese N."/>
            <person name="Submissions S."/>
        </authorList>
    </citation>
    <scope>NUCLEOTIDE SEQUENCE [LARGE SCALE GENOMIC DNA]</scope>
    <source>
        <strain evidence="3">CGMCC 4.7042</strain>
    </source>
</reference>
<gene>
    <name evidence="2" type="ORF">SAMN05444921_1349</name>
</gene>
<sequence length="110" mass="12210">MLVEFRECPICWTSFQVNRNAAARHTYCTPRCKAEAARRRRRERDEAADVAEGEPMTPTSPDPTPLAPTAVRNCPHCDKPVTIVALLATPEAARPTIPAASRDVIPMRRS</sequence>
<keyword evidence="3" id="KW-1185">Reference proteome</keyword>
<proteinExistence type="predicted"/>
<dbReference type="STRING" id="1196353.SAMN05444921_1349"/>
<feature type="compositionally biased region" description="Basic and acidic residues" evidence="1">
    <location>
        <begin position="33"/>
        <end position="47"/>
    </location>
</feature>
<evidence type="ECO:0000313" key="2">
    <source>
        <dbReference type="EMBL" id="SDN69752.1"/>
    </source>
</evidence>
<accession>A0A1H0DHW0</accession>
<name>A0A1H0DHW0_9ACTN</name>
<evidence type="ECO:0000313" key="3">
    <source>
        <dbReference type="Proteomes" id="UP000199063"/>
    </source>
</evidence>
<organism evidence="2 3">
    <name type="scientific">Streptomyces wuyuanensis</name>
    <dbReference type="NCBI Taxonomy" id="1196353"/>
    <lineage>
        <taxon>Bacteria</taxon>
        <taxon>Bacillati</taxon>
        <taxon>Actinomycetota</taxon>
        <taxon>Actinomycetes</taxon>
        <taxon>Kitasatosporales</taxon>
        <taxon>Streptomycetaceae</taxon>
        <taxon>Streptomyces</taxon>
    </lineage>
</organism>
<protein>
    <submittedName>
        <fullName evidence="2">Uncharacterized protein</fullName>
    </submittedName>
</protein>
<feature type="region of interest" description="Disordered" evidence="1">
    <location>
        <begin position="33"/>
        <end position="71"/>
    </location>
</feature>
<dbReference type="EMBL" id="FNHI01000034">
    <property type="protein sequence ID" value="SDN69752.1"/>
    <property type="molecule type" value="Genomic_DNA"/>
</dbReference>
<dbReference type="Proteomes" id="UP000199063">
    <property type="component" value="Unassembled WGS sequence"/>
</dbReference>
<evidence type="ECO:0000256" key="1">
    <source>
        <dbReference type="SAM" id="MobiDB-lite"/>
    </source>
</evidence>
<dbReference type="AlphaFoldDB" id="A0A1H0DHW0"/>